<accession>A0A0H5AD10</accession>
<gene>
    <name evidence="2" type="ORF">AA957_23850</name>
</gene>
<sequence>MSNVRTISFGKLPDGHDNSGGGGHTGGEPPGGDKLEARVATLEKAIPDLRERLARVETKLDSIEKTMATKSDLEVLRGSISTDLQKSIADATWRFVQIAVVLAGLAFTAAKFIK</sequence>
<proteinExistence type="predicted"/>
<feature type="region of interest" description="Disordered" evidence="1">
    <location>
        <begin position="1"/>
        <end position="34"/>
    </location>
</feature>
<evidence type="ECO:0000256" key="1">
    <source>
        <dbReference type="SAM" id="MobiDB-lite"/>
    </source>
</evidence>
<evidence type="ECO:0000313" key="3">
    <source>
        <dbReference type="Proteomes" id="UP000036608"/>
    </source>
</evidence>
<dbReference type="EMBL" id="CP011507">
    <property type="protein sequence ID" value="AKS09024.1"/>
    <property type="molecule type" value="Genomic_DNA"/>
</dbReference>
<dbReference type="AlphaFoldDB" id="A0A0H5AD10"/>
<reference evidence="2 3" key="1">
    <citation type="journal article" date="2015" name="Genome Announc.">
        <title>Complete Genome Sequence of the Rhizobacterium Pseudomonas trivialis Strain IHBB745 with Multiple Plant Growth-Promoting Activities and Tolerance to Desiccation and Alkalinity.</title>
        <authorList>
            <person name="Gulati A."/>
            <person name="Swarnkar M.K."/>
            <person name="Vyas P."/>
            <person name="Rahi P."/>
            <person name="Thakur R."/>
            <person name="Thakur N."/>
            <person name="Singh A.K."/>
        </authorList>
    </citation>
    <scope>NUCLEOTIDE SEQUENCE [LARGE SCALE GENOMIC DNA]</scope>
    <source>
        <strain evidence="3">745</strain>
    </source>
</reference>
<dbReference type="RefSeq" id="WP_049712353.1">
    <property type="nucleotide sequence ID" value="NZ_CP011507.1"/>
</dbReference>
<evidence type="ECO:0000313" key="2">
    <source>
        <dbReference type="EMBL" id="AKS09024.1"/>
    </source>
</evidence>
<organism evidence="2 3">
    <name type="scientific">Pseudomonas trivialis</name>
    <dbReference type="NCBI Taxonomy" id="200450"/>
    <lineage>
        <taxon>Bacteria</taxon>
        <taxon>Pseudomonadati</taxon>
        <taxon>Pseudomonadota</taxon>
        <taxon>Gammaproteobacteria</taxon>
        <taxon>Pseudomonadales</taxon>
        <taxon>Pseudomonadaceae</taxon>
        <taxon>Pseudomonas</taxon>
    </lineage>
</organism>
<protein>
    <submittedName>
        <fullName evidence="2">Uncharacterized protein</fullName>
    </submittedName>
</protein>
<dbReference type="OrthoDB" id="6898345at2"/>
<feature type="compositionally biased region" description="Gly residues" evidence="1">
    <location>
        <begin position="18"/>
        <end position="30"/>
    </location>
</feature>
<dbReference type="PATRIC" id="fig|200450.3.peg.4900"/>
<reference evidence="3" key="2">
    <citation type="submission" date="2015-05" db="EMBL/GenBank/DDBJ databases">
        <authorList>
            <person name="Swarnkar M.K."/>
            <person name="Vyas P."/>
            <person name="Rahi P."/>
            <person name="Thakur R."/>
            <person name="Thakur N."/>
            <person name="Singh A.K."/>
            <person name="Gulati A."/>
        </authorList>
    </citation>
    <scope>NUCLEOTIDE SEQUENCE [LARGE SCALE GENOMIC DNA]</scope>
    <source>
        <strain evidence="3">745</strain>
    </source>
</reference>
<name>A0A0H5AD10_9PSED</name>
<dbReference type="KEGG" id="ptv:AA957_23850"/>
<dbReference type="Proteomes" id="UP000036608">
    <property type="component" value="Chromosome"/>
</dbReference>